<comment type="caution">
    <text evidence="2">The sequence shown here is derived from an EMBL/GenBank/DDBJ whole genome shotgun (WGS) entry which is preliminary data.</text>
</comment>
<feature type="region of interest" description="Disordered" evidence="1">
    <location>
        <begin position="1"/>
        <end position="70"/>
    </location>
</feature>
<evidence type="ECO:0000256" key="1">
    <source>
        <dbReference type="SAM" id="MobiDB-lite"/>
    </source>
</evidence>
<evidence type="ECO:0000313" key="3">
    <source>
        <dbReference type="Proteomes" id="UP000474175"/>
    </source>
</evidence>
<feature type="compositionally biased region" description="Basic and acidic residues" evidence="1">
    <location>
        <begin position="31"/>
        <end position="46"/>
    </location>
</feature>
<dbReference type="AlphaFoldDB" id="A0A6L9LGK8"/>
<gene>
    <name evidence="2" type="ORF">GK108_25825</name>
</gene>
<accession>A0A6L9LGK8</accession>
<dbReference type="Proteomes" id="UP000474175">
    <property type="component" value="Unassembled WGS sequence"/>
</dbReference>
<organism evidence="2 3">
    <name type="scientific">Spirosoma terrae</name>
    <dbReference type="NCBI Taxonomy" id="1968276"/>
    <lineage>
        <taxon>Bacteria</taxon>
        <taxon>Pseudomonadati</taxon>
        <taxon>Bacteroidota</taxon>
        <taxon>Cytophagia</taxon>
        <taxon>Cytophagales</taxon>
        <taxon>Cytophagaceae</taxon>
        <taxon>Spirosoma</taxon>
    </lineage>
</organism>
<dbReference type="RefSeq" id="WP_163954462.1">
    <property type="nucleotide sequence ID" value="NZ_JAAFZH010000016.1"/>
</dbReference>
<name>A0A6L9LGK8_9BACT</name>
<keyword evidence="3" id="KW-1185">Reference proteome</keyword>
<proteinExistence type="predicted"/>
<dbReference type="EMBL" id="JAAFZH010000016">
    <property type="protein sequence ID" value="NDU98331.1"/>
    <property type="molecule type" value="Genomic_DNA"/>
</dbReference>
<reference evidence="2 3" key="1">
    <citation type="submission" date="2020-02" db="EMBL/GenBank/DDBJ databases">
        <title>Draft genome sequence of two Spirosoma agri KCTC 52727 and Spirosoma terrae KCTC 52035.</title>
        <authorList>
            <person name="Rojas J."/>
            <person name="Ambika Manirajan B."/>
            <person name="Suarez C."/>
            <person name="Ratering S."/>
            <person name="Schnell S."/>
        </authorList>
    </citation>
    <scope>NUCLEOTIDE SEQUENCE [LARGE SCALE GENOMIC DNA]</scope>
    <source>
        <strain evidence="2 3">KCTC 52035</strain>
    </source>
</reference>
<evidence type="ECO:0000313" key="2">
    <source>
        <dbReference type="EMBL" id="NDU98331.1"/>
    </source>
</evidence>
<protein>
    <submittedName>
        <fullName evidence="2">Uncharacterized protein</fullName>
    </submittedName>
</protein>
<sequence length="70" mass="8012">MSKTRKDRSDIQIGNLEKKHQLQPGVIRNPDQSDARSDKELGRLQREFGAQITDEMLESKTKQTKTGNKT</sequence>